<proteinExistence type="predicted"/>
<organism evidence="1">
    <name type="scientific">Anguilla anguilla</name>
    <name type="common">European freshwater eel</name>
    <name type="synonym">Muraena anguilla</name>
    <dbReference type="NCBI Taxonomy" id="7936"/>
    <lineage>
        <taxon>Eukaryota</taxon>
        <taxon>Metazoa</taxon>
        <taxon>Chordata</taxon>
        <taxon>Craniata</taxon>
        <taxon>Vertebrata</taxon>
        <taxon>Euteleostomi</taxon>
        <taxon>Actinopterygii</taxon>
        <taxon>Neopterygii</taxon>
        <taxon>Teleostei</taxon>
        <taxon>Anguilliformes</taxon>
        <taxon>Anguillidae</taxon>
        <taxon>Anguilla</taxon>
    </lineage>
</organism>
<dbReference type="AlphaFoldDB" id="A0A0E9WE64"/>
<evidence type="ECO:0000313" key="1">
    <source>
        <dbReference type="EMBL" id="JAH88647.1"/>
    </source>
</evidence>
<dbReference type="EMBL" id="GBXM01019930">
    <property type="protein sequence ID" value="JAH88647.1"/>
    <property type="molecule type" value="Transcribed_RNA"/>
</dbReference>
<reference evidence="1" key="2">
    <citation type="journal article" date="2015" name="Fish Shellfish Immunol.">
        <title>Early steps in the European eel (Anguilla anguilla)-Vibrio vulnificus interaction in the gills: Role of the RtxA13 toxin.</title>
        <authorList>
            <person name="Callol A."/>
            <person name="Pajuelo D."/>
            <person name="Ebbesson L."/>
            <person name="Teles M."/>
            <person name="MacKenzie S."/>
            <person name="Amaro C."/>
        </authorList>
    </citation>
    <scope>NUCLEOTIDE SEQUENCE</scope>
</reference>
<protein>
    <submittedName>
        <fullName evidence="1">Uncharacterized protein</fullName>
    </submittedName>
</protein>
<reference evidence="1" key="1">
    <citation type="submission" date="2014-11" db="EMBL/GenBank/DDBJ databases">
        <authorList>
            <person name="Amaro Gonzalez C."/>
        </authorList>
    </citation>
    <scope>NUCLEOTIDE SEQUENCE</scope>
</reference>
<sequence length="59" mass="6782">MPKNFQAGIQRWVSLLETGENFKTSANLGQMYWTEIDFTGTLNTYTNALMEVLNNEHLV</sequence>
<accession>A0A0E9WE64</accession>
<name>A0A0E9WE64_ANGAN</name>